<comment type="similarity">
    <text evidence="1">Belongs to the FemABX family.</text>
</comment>
<keyword evidence="4" id="KW-0573">Peptidoglycan synthesis</keyword>
<evidence type="ECO:0000256" key="1">
    <source>
        <dbReference type="ARBA" id="ARBA00009943"/>
    </source>
</evidence>
<dbReference type="InterPro" id="IPR038740">
    <property type="entry name" value="BioF2-like_GNAT_dom"/>
</dbReference>
<evidence type="ECO:0000313" key="8">
    <source>
        <dbReference type="EMBL" id="MFC4357817.1"/>
    </source>
</evidence>
<dbReference type="AlphaFoldDB" id="A0ABD5PA75"/>
<dbReference type="RefSeq" id="WP_267624550.1">
    <property type="nucleotide sequence ID" value="NZ_JAODIW010000009.1"/>
</dbReference>
<dbReference type="EC" id="2.3.1.-" evidence="8"/>
<proteinExistence type="inferred from homology"/>
<feature type="domain" description="BioF2-like acetyltransferase" evidence="7">
    <location>
        <begin position="178"/>
        <end position="304"/>
    </location>
</feature>
<dbReference type="Proteomes" id="UP001595921">
    <property type="component" value="Unassembled WGS sequence"/>
</dbReference>
<dbReference type="GO" id="GO:0008360">
    <property type="term" value="P:regulation of cell shape"/>
    <property type="evidence" value="ECO:0007669"/>
    <property type="project" value="UniProtKB-KW"/>
</dbReference>
<dbReference type="PROSITE" id="PS51191">
    <property type="entry name" value="FEMABX"/>
    <property type="match status" value="1"/>
</dbReference>
<evidence type="ECO:0000256" key="5">
    <source>
        <dbReference type="ARBA" id="ARBA00023315"/>
    </source>
</evidence>
<keyword evidence="2 8" id="KW-0808">Transferase</keyword>
<dbReference type="EMBL" id="JBHSDS010000005">
    <property type="protein sequence ID" value="MFC4357817.1"/>
    <property type="molecule type" value="Genomic_DNA"/>
</dbReference>
<gene>
    <name evidence="8" type="ORF">ACFO0N_07635</name>
</gene>
<evidence type="ECO:0000256" key="2">
    <source>
        <dbReference type="ARBA" id="ARBA00022679"/>
    </source>
</evidence>
<dbReference type="GO" id="GO:0016746">
    <property type="term" value="F:acyltransferase activity"/>
    <property type="evidence" value="ECO:0007669"/>
    <property type="project" value="UniProtKB-KW"/>
</dbReference>
<sequence>MGIEVTHADDADLERWNSYVDRSPHGTVFHRIEALETLADHSGTELHTLVGKKGQETVGIFPVFEKTTAGVTTVFSPPPRLLVTYLGPALLNFEKMKRRKAEKQHGRFVDGALDWIDAELDPRYTHVTTPVGYDDLRPYRWAGFEATPGYTYRVDLDEDHDAMLAEFSSDARRNVTNTDADAYEIVTYEGDVDAAKRIRNRVEERYGEQDKEYMLCEDFVVDLVERLPEHVRPVEIYADDEFAGGMITLDDGDTVYRWQGSVRFDVDVPANDLLDWHIMTDAVERDRTQYDMVGANTKRLNEYKSKFGPRLVAYHNLERGGPVVKAGAALYKRFSAGK</sequence>
<evidence type="ECO:0000313" key="9">
    <source>
        <dbReference type="Proteomes" id="UP001595921"/>
    </source>
</evidence>
<dbReference type="PANTHER" id="PTHR36174">
    <property type="entry name" value="LIPID II:GLYCINE GLYCYLTRANSFERASE"/>
    <property type="match status" value="1"/>
</dbReference>
<reference evidence="8 9" key="1">
    <citation type="journal article" date="2019" name="Int. J. Syst. Evol. Microbiol.">
        <title>The Global Catalogue of Microorganisms (GCM) 10K type strain sequencing project: providing services to taxonomists for standard genome sequencing and annotation.</title>
        <authorList>
            <consortium name="The Broad Institute Genomics Platform"/>
            <consortium name="The Broad Institute Genome Sequencing Center for Infectious Disease"/>
            <person name="Wu L."/>
            <person name="Ma J."/>
        </authorList>
    </citation>
    <scope>NUCLEOTIDE SEQUENCE [LARGE SCALE GENOMIC DNA]</scope>
    <source>
        <strain evidence="8 9">CGMCC 1.12553</strain>
    </source>
</reference>
<dbReference type="InterPro" id="IPR050644">
    <property type="entry name" value="PG_Glycine_Bridge_Synth"/>
</dbReference>
<keyword evidence="5 8" id="KW-0012">Acyltransferase</keyword>
<keyword evidence="9" id="KW-1185">Reference proteome</keyword>
<evidence type="ECO:0000256" key="3">
    <source>
        <dbReference type="ARBA" id="ARBA00022960"/>
    </source>
</evidence>
<dbReference type="InterPro" id="IPR003447">
    <property type="entry name" value="FEMABX"/>
</dbReference>
<keyword evidence="6" id="KW-0961">Cell wall biogenesis/degradation</keyword>
<organism evidence="8 9">
    <name type="scientific">Halobium salinum</name>
    <dbReference type="NCBI Taxonomy" id="1364940"/>
    <lineage>
        <taxon>Archaea</taxon>
        <taxon>Methanobacteriati</taxon>
        <taxon>Methanobacteriota</taxon>
        <taxon>Stenosarchaea group</taxon>
        <taxon>Halobacteria</taxon>
        <taxon>Halobacteriales</taxon>
        <taxon>Haloferacaceae</taxon>
        <taxon>Halobium</taxon>
    </lineage>
</organism>
<name>A0ABD5PA75_9EURY</name>
<dbReference type="GO" id="GO:0071555">
    <property type="term" value="P:cell wall organization"/>
    <property type="evidence" value="ECO:0007669"/>
    <property type="project" value="UniProtKB-KW"/>
</dbReference>
<dbReference type="Gene3D" id="3.40.630.30">
    <property type="match status" value="1"/>
</dbReference>
<protein>
    <submittedName>
        <fullName evidence="8">GNAT family N-acetyltransferase</fullName>
        <ecNumber evidence="8">2.3.1.-</ecNumber>
    </submittedName>
</protein>
<dbReference type="Pfam" id="PF13480">
    <property type="entry name" value="Acetyltransf_6"/>
    <property type="match status" value="1"/>
</dbReference>
<evidence type="ECO:0000256" key="4">
    <source>
        <dbReference type="ARBA" id="ARBA00022984"/>
    </source>
</evidence>
<accession>A0ABD5PA75</accession>
<keyword evidence="3" id="KW-0133">Cell shape</keyword>
<evidence type="ECO:0000256" key="6">
    <source>
        <dbReference type="ARBA" id="ARBA00023316"/>
    </source>
</evidence>
<evidence type="ECO:0000259" key="7">
    <source>
        <dbReference type="Pfam" id="PF13480"/>
    </source>
</evidence>
<dbReference type="InterPro" id="IPR016181">
    <property type="entry name" value="Acyl_CoA_acyltransferase"/>
</dbReference>
<comment type="caution">
    <text evidence="8">The sequence shown here is derived from an EMBL/GenBank/DDBJ whole genome shotgun (WGS) entry which is preliminary data.</text>
</comment>
<dbReference type="PANTHER" id="PTHR36174:SF1">
    <property type="entry name" value="LIPID II:GLYCINE GLYCYLTRANSFERASE"/>
    <property type="match status" value="1"/>
</dbReference>
<dbReference type="SUPFAM" id="SSF55729">
    <property type="entry name" value="Acyl-CoA N-acyltransferases (Nat)"/>
    <property type="match status" value="1"/>
</dbReference>